<protein>
    <submittedName>
        <fullName evidence="1">Uncharacterized protein</fullName>
    </submittedName>
</protein>
<reference evidence="1 2" key="1">
    <citation type="submission" date="2022-01" db="EMBL/GenBank/DDBJ databases">
        <title>A chromosomal length assembly of Cordylochernes scorpioides.</title>
        <authorList>
            <person name="Zeh D."/>
            <person name="Zeh J."/>
        </authorList>
    </citation>
    <scope>NUCLEOTIDE SEQUENCE [LARGE SCALE GENOMIC DNA]</scope>
    <source>
        <strain evidence="1">IN4F17</strain>
        <tissue evidence="1">Whole Body</tissue>
    </source>
</reference>
<name>A0ABY6KUY4_9ARAC</name>
<keyword evidence="2" id="KW-1185">Reference proteome</keyword>
<proteinExistence type="predicted"/>
<sequence length="191" mass="21169">MKSSLTNGWGAMGPFIGLRGHLILLRQIFLWATHLSPDLQAWIFRHGLEDDAMAILASAKARIYRLFLTLESGGGHYQDGGVSLTHNSFDDQPVYIRFSNSSKGNMISENKEKRRELPFGLFKSTTTTIKSFIEDLSSYKGFANLQISPQEGSTDRAPIIQAAQSPTTASRSDAYPVAMDSTVHTSRLAYH</sequence>
<dbReference type="Proteomes" id="UP001235939">
    <property type="component" value="Chromosome 09"/>
</dbReference>
<organism evidence="1 2">
    <name type="scientific">Cordylochernes scorpioides</name>
    <dbReference type="NCBI Taxonomy" id="51811"/>
    <lineage>
        <taxon>Eukaryota</taxon>
        <taxon>Metazoa</taxon>
        <taxon>Ecdysozoa</taxon>
        <taxon>Arthropoda</taxon>
        <taxon>Chelicerata</taxon>
        <taxon>Arachnida</taxon>
        <taxon>Pseudoscorpiones</taxon>
        <taxon>Cheliferoidea</taxon>
        <taxon>Chernetidae</taxon>
        <taxon>Cordylochernes</taxon>
    </lineage>
</organism>
<evidence type="ECO:0000313" key="1">
    <source>
        <dbReference type="EMBL" id="UYV71971.1"/>
    </source>
</evidence>
<accession>A0ABY6KUY4</accession>
<gene>
    <name evidence="1" type="ORF">LAZ67_9001397</name>
</gene>
<dbReference type="EMBL" id="CP092871">
    <property type="protein sequence ID" value="UYV71971.1"/>
    <property type="molecule type" value="Genomic_DNA"/>
</dbReference>
<evidence type="ECO:0000313" key="2">
    <source>
        <dbReference type="Proteomes" id="UP001235939"/>
    </source>
</evidence>